<name>A0ABV0ULA5_9TELE</name>
<comment type="caution">
    <text evidence="1">The sequence shown here is derived from an EMBL/GenBank/DDBJ whole genome shotgun (WGS) entry which is preliminary data.</text>
</comment>
<dbReference type="EMBL" id="JAHRIQ010075475">
    <property type="protein sequence ID" value="MEQ2246018.1"/>
    <property type="molecule type" value="Genomic_DNA"/>
</dbReference>
<keyword evidence="2" id="KW-1185">Reference proteome</keyword>
<evidence type="ECO:0000313" key="2">
    <source>
        <dbReference type="Proteomes" id="UP001482620"/>
    </source>
</evidence>
<proteinExistence type="predicted"/>
<dbReference type="Proteomes" id="UP001482620">
    <property type="component" value="Unassembled WGS sequence"/>
</dbReference>
<gene>
    <name evidence="1" type="ORF">ILYODFUR_033960</name>
</gene>
<accession>A0ABV0ULA5</accession>
<organism evidence="1 2">
    <name type="scientific">Ilyodon furcidens</name>
    <name type="common">goldbreast splitfin</name>
    <dbReference type="NCBI Taxonomy" id="33524"/>
    <lineage>
        <taxon>Eukaryota</taxon>
        <taxon>Metazoa</taxon>
        <taxon>Chordata</taxon>
        <taxon>Craniata</taxon>
        <taxon>Vertebrata</taxon>
        <taxon>Euteleostomi</taxon>
        <taxon>Actinopterygii</taxon>
        <taxon>Neopterygii</taxon>
        <taxon>Teleostei</taxon>
        <taxon>Neoteleostei</taxon>
        <taxon>Acanthomorphata</taxon>
        <taxon>Ovalentaria</taxon>
        <taxon>Atherinomorphae</taxon>
        <taxon>Cyprinodontiformes</taxon>
        <taxon>Goodeidae</taxon>
        <taxon>Ilyodon</taxon>
    </lineage>
</organism>
<reference evidence="1 2" key="1">
    <citation type="submission" date="2021-06" db="EMBL/GenBank/DDBJ databases">
        <authorList>
            <person name="Palmer J.M."/>
        </authorList>
    </citation>
    <scope>NUCLEOTIDE SEQUENCE [LARGE SCALE GENOMIC DNA]</scope>
    <source>
        <strain evidence="2">if_2019</strain>
        <tissue evidence="1">Muscle</tissue>
    </source>
</reference>
<sequence>MGINVELFLKTKIQILPLSPCPLKILQVNEFECRVEKKHIFLRSDHNVLKRILNPRLKDVHSCCFFKLNIDVGSERLTEHIHILGHITGRSSGHSAEIKE</sequence>
<protein>
    <submittedName>
        <fullName evidence="1">Uncharacterized protein</fullName>
    </submittedName>
</protein>
<evidence type="ECO:0000313" key="1">
    <source>
        <dbReference type="EMBL" id="MEQ2246018.1"/>
    </source>
</evidence>